<evidence type="ECO:0000256" key="1">
    <source>
        <dbReference type="SAM" id="SignalP"/>
    </source>
</evidence>
<organism evidence="2 3">
    <name type="scientific">Sphingomonas panacisoli</name>
    <dbReference type="NCBI Taxonomy" id="1813879"/>
    <lineage>
        <taxon>Bacteria</taxon>
        <taxon>Pseudomonadati</taxon>
        <taxon>Pseudomonadota</taxon>
        <taxon>Alphaproteobacteria</taxon>
        <taxon>Sphingomonadales</taxon>
        <taxon>Sphingomonadaceae</taxon>
        <taxon>Sphingomonas</taxon>
    </lineage>
</organism>
<dbReference type="KEGG" id="spai:FPZ24_16675"/>
<dbReference type="SUPFAM" id="SSF53335">
    <property type="entry name" value="S-adenosyl-L-methionine-dependent methyltransferases"/>
    <property type="match status" value="1"/>
</dbReference>
<keyword evidence="2" id="KW-0489">Methyltransferase</keyword>
<dbReference type="Gene3D" id="3.40.50.150">
    <property type="entry name" value="Vaccinia Virus protein VP39"/>
    <property type="match status" value="1"/>
</dbReference>
<dbReference type="EMBL" id="CP042306">
    <property type="protein sequence ID" value="QDZ08905.1"/>
    <property type="molecule type" value="Genomic_DNA"/>
</dbReference>
<protein>
    <submittedName>
        <fullName evidence="2">Class I SAM-dependent methyltransferase</fullName>
    </submittedName>
</protein>
<dbReference type="OrthoDB" id="9342567at2"/>
<keyword evidence="1" id="KW-0732">Signal</keyword>
<feature type="signal peptide" evidence="1">
    <location>
        <begin position="1"/>
        <end position="21"/>
    </location>
</feature>
<dbReference type="InterPro" id="IPR016980">
    <property type="entry name" value="S-AdoMet-dep_MeTrfase_Alr7345"/>
</dbReference>
<dbReference type="PIRSF" id="PIRSF031679">
    <property type="entry name" value="Mtase_Alr7345_prd"/>
    <property type="match status" value="1"/>
</dbReference>
<feature type="chain" id="PRO_5023016423" evidence="1">
    <location>
        <begin position="22"/>
        <end position="247"/>
    </location>
</feature>
<evidence type="ECO:0000313" key="3">
    <source>
        <dbReference type="Proteomes" id="UP000315673"/>
    </source>
</evidence>
<dbReference type="RefSeq" id="WP_146573909.1">
    <property type="nucleotide sequence ID" value="NZ_CP042306.1"/>
</dbReference>
<evidence type="ECO:0000313" key="2">
    <source>
        <dbReference type="EMBL" id="QDZ08905.1"/>
    </source>
</evidence>
<sequence length="247" mass="25816">MRWSMVLAASAALAVPAAIVAKESVSPAITKALADPARADQAGDDARRHAAEVVAFSGAKAGSTVVDIIPGAAYWTRIFTGVVGPTGHVWAVWPAAAAGYAEKGKPALDARGLTNVSAVLDPAILTVDKPVDLVWTVQNYHDVPNKGGGEAALAAFNAAIFKALKPGGTYIVIDHAAAAGSGLRDTETLHRIDPAIVKKQVMAAGFEWVGASTVLANPKDDHTLKVFDPTIRGTTDQFVYKFRKPLK</sequence>
<dbReference type="InterPro" id="IPR029063">
    <property type="entry name" value="SAM-dependent_MTases_sf"/>
</dbReference>
<proteinExistence type="predicted"/>
<accession>A0A5B8LMK0</accession>
<gene>
    <name evidence="2" type="ORF">FPZ24_16675</name>
</gene>
<dbReference type="GO" id="GO:0008168">
    <property type="term" value="F:methyltransferase activity"/>
    <property type="evidence" value="ECO:0007669"/>
    <property type="project" value="UniProtKB-KW"/>
</dbReference>
<name>A0A5B8LMK0_9SPHN</name>
<keyword evidence="2" id="KW-0808">Transferase</keyword>
<keyword evidence="3" id="KW-1185">Reference proteome</keyword>
<reference evidence="2 3" key="1">
    <citation type="submission" date="2019-07" db="EMBL/GenBank/DDBJ databases">
        <title>Full genome sequence of Sphingomonas sp. 4R-6-7(HKS19).</title>
        <authorList>
            <person name="Im W.-T."/>
        </authorList>
    </citation>
    <scope>NUCLEOTIDE SEQUENCE [LARGE SCALE GENOMIC DNA]</scope>
    <source>
        <strain evidence="2 3">HKS19</strain>
    </source>
</reference>
<dbReference type="AlphaFoldDB" id="A0A5B8LMK0"/>
<dbReference type="Proteomes" id="UP000315673">
    <property type="component" value="Chromosome"/>
</dbReference>
<dbReference type="GO" id="GO:0032259">
    <property type="term" value="P:methylation"/>
    <property type="evidence" value="ECO:0007669"/>
    <property type="project" value="UniProtKB-KW"/>
</dbReference>